<accession>A3IU43</accession>
<dbReference type="InterPro" id="IPR043128">
    <property type="entry name" value="Rev_trsase/Diguanyl_cyclase"/>
</dbReference>
<feature type="domain" description="FHA" evidence="1">
    <location>
        <begin position="51"/>
        <end position="110"/>
    </location>
</feature>
<feature type="domain" description="GGDEF" evidence="3">
    <location>
        <begin position="317"/>
        <end position="450"/>
    </location>
</feature>
<dbReference type="PANTHER" id="PTHR44757">
    <property type="entry name" value="DIGUANYLATE CYCLASE DGCP"/>
    <property type="match status" value="1"/>
</dbReference>
<dbReference type="Pfam" id="PF00498">
    <property type="entry name" value="FHA"/>
    <property type="match status" value="1"/>
</dbReference>
<dbReference type="SUPFAM" id="SSF141868">
    <property type="entry name" value="EAL domain-like"/>
    <property type="match status" value="1"/>
</dbReference>
<dbReference type="InterPro" id="IPR029787">
    <property type="entry name" value="Nucleotide_cyclase"/>
</dbReference>
<dbReference type="InterPro" id="IPR052155">
    <property type="entry name" value="Biofilm_reg_signaling"/>
</dbReference>
<dbReference type="EMBL" id="AAXW01000032">
    <property type="protein sequence ID" value="EAZ90017.1"/>
    <property type="molecule type" value="Genomic_DNA"/>
</dbReference>
<dbReference type="SMART" id="SM00240">
    <property type="entry name" value="FHA"/>
    <property type="match status" value="1"/>
</dbReference>
<dbReference type="InterPro" id="IPR000253">
    <property type="entry name" value="FHA_dom"/>
</dbReference>
<keyword evidence="5" id="KW-1185">Reference proteome</keyword>
<dbReference type="Pfam" id="PF00990">
    <property type="entry name" value="GGDEF"/>
    <property type="match status" value="1"/>
</dbReference>
<evidence type="ECO:0000259" key="2">
    <source>
        <dbReference type="PROSITE" id="PS50883"/>
    </source>
</evidence>
<dbReference type="Gene3D" id="3.20.20.450">
    <property type="entry name" value="EAL domain"/>
    <property type="match status" value="1"/>
</dbReference>
<dbReference type="CDD" id="cd01948">
    <property type="entry name" value="EAL"/>
    <property type="match status" value="1"/>
</dbReference>
<dbReference type="NCBIfam" id="TIGR00254">
    <property type="entry name" value="GGDEF"/>
    <property type="match status" value="1"/>
</dbReference>
<protein>
    <submittedName>
        <fullName evidence="4">Uncharacterized protein</fullName>
    </submittedName>
</protein>
<organism evidence="4 5">
    <name type="scientific">Crocosphaera chwakensis CCY0110</name>
    <dbReference type="NCBI Taxonomy" id="391612"/>
    <lineage>
        <taxon>Bacteria</taxon>
        <taxon>Bacillati</taxon>
        <taxon>Cyanobacteriota</taxon>
        <taxon>Cyanophyceae</taxon>
        <taxon>Oscillatoriophycideae</taxon>
        <taxon>Chroococcales</taxon>
        <taxon>Aphanothecaceae</taxon>
        <taxon>Crocosphaera</taxon>
        <taxon>Crocosphaera chwakensis</taxon>
    </lineage>
</organism>
<dbReference type="SMART" id="SM00267">
    <property type="entry name" value="GGDEF"/>
    <property type="match status" value="1"/>
</dbReference>
<dbReference type="Gene3D" id="2.60.200.20">
    <property type="match status" value="1"/>
</dbReference>
<evidence type="ECO:0000313" key="5">
    <source>
        <dbReference type="Proteomes" id="UP000003781"/>
    </source>
</evidence>
<dbReference type="InterPro" id="IPR001633">
    <property type="entry name" value="EAL_dom"/>
</dbReference>
<dbReference type="Gene3D" id="3.30.70.270">
    <property type="match status" value="1"/>
</dbReference>
<dbReference type="PANTHER" id="PTHR44757:SF2">
    <property type="entry name" value="BIOFILM ARCHITECTURE MAINTENANCE PROTEIN MBAA"/>
    <property type="match status" value="1"/>
</dbReference>
<evidence type="ECO:0000259" key="3">
    <source>
        <dbReference type="PROSITE" id="PS50887"/>
    </source>
</evidence>
<dbReference type="SUPFAM" id="SSF49879">
    <property type="entry name" value="SMAD/FHA domain"/>
    <property type="match status" value="1"/>
</dbReference>
<dbReference type="InterPro" id="IPR000160">
    <property type="entry name" value="GGDEF_dom"/>
</dbReference>
<dbReference type="Pfam" id="PF00563">
    <property type="entry name" value="EAL"/>
    <property type="match status" value="1"/>
</dbReference>
<feature type="domain" description="EAL" evidence="2">
    <location>
        <begin position="459"/>
        <end position="713"/>
    </location>
</feature>
<dbReference type="InterPro" id="IPR008984">
    <property type="entry name" value="SMAD_FHA_dom_sf"/>
</dbReference>
<dbReference type="Proteomes" id="UP000003781">
    <property type="component" value="Unassembled WGS sequence"/>
</dbReference>
<dbReference type="SMART" id="SM00052">
    <property type="entry name" value="EAL"/>
    <property type="match status" value="1"/>
</dbReference>
<dbReference type="PROSITE" id="PS50887">
    <property type="entry name" value="GGDEF"/>
    <property type="match status" value="1"/>
</dbReference>
<dbReference type="FunFam" id="3.20.20.450:FF:000001">
    <property type="entry name" value="Cyclic di-GMP phosphodiesterase yahA"/>
    <property type="match status" value="1"/>
</dbReference>
<dbReference type="AlphaFoldDB" id="A3IU43"/>
<name>A3IU43_9CHRO</name>
<dbReference type="SUPFAM" id="SSF55073">
    <property type="entry name" value="Nucleotide cyclase"/>
    <property type="match status" value="1"/>
</dbReference>
<dbReference type="FunFam" id="3.30.70.270:FF:000001">
    <property type="entry name" value="Diguanylate cyclase domain protein"/>
    <property type="match status" value="1"/>
</dbReference>
<dbReference type="CDD" id="cd01949">
    <property type="entry name" value="GGDEF"/>
    <property type="match status" value="1"/>
</dbReference>
<comment type="caution">
    <text evidence="4">The sequence shown here is derived from an EMBL/GenBank/DDBJ whole genome shotgun (WGS) entry which is preliminary data.</text>
</comment>
<reference evidence="4 5" key="1">
    <citation type="submission" date="2007-03" db="EMBL/GenBank/DDBJ databases">
        <authorList>
            <person name="Stal L."/>
            <person name="Ferriera S."/>
            <person name="Johnson J."/>
            <person name="Kravitz S."/>
            <person name="Beeson K."/>
            <person name="Sutton G."/>
            <person name="Rogers Y.-H."/>
            <person name="Friedman R."/>
            <person name="Frazier M."/>
            <person name="Venter J.C."/>
        </authorList>
    </citation>
    <scope>NUCLEOTIDE SEQUENCE [LARGE SCALE GENOMIC DNA]</scope>
    <source>
        <strain evidence="4 5">CCY0110</strain>
    </source>
</reference>
<dbReference type="PROSITE" id="PS50883">
    <property type="entry name" value="EAL"/>
    <property type="match status" value="1"/>
</dbReference>
<gene>
    <name evidence="4" type="ORF">CY0110_20780</name>
</gene>
<dbReference type="InterPro" id="IPR035919">
    <property type="entry name" value="EAL_sf"/>
</dbReference>
<dbReference type="eggNOG" id="COG5001">
    <property type="taxonomic scope" value="Bacteria"/>
</dbReference>
<sequence>MSSDLSNYPIPLSFLAVPMPYLTEKKQNIQHILVFNLTYGERVFYLNEPQYLIGRYPKNSIVINAEGISREHATLIKQTPNDHHFSYLIIDGTIERGKSRNGIRVNGNKINQCELRHGDVIYFTKEITAHYYIIDQKSQEFIENLTPNVFSTATSCDYKNISTETQIIEHPIKKPTLSEITNLASVVELSPIPIIEINNQGVITYLNPSANLKFPDLEKAQVRHPLLKGLIEKANYNNGSLVIREVDIKDQSFEQHIHYLTKEKLIRSYIFDITQRKQAEMQLKYHAFHDSLTGLANRAFFDQHISLTIKNCERYNKLLAILFIDIDNFKNINDTLGHGIGDRILNCFAQRLTSQVRKSDLVCRWGGDEFVVILSEIQDPDQSAKFAKRLLKTFEHPLTIERNQIYLKCSIGIACYPEDGKNAEILLKNADAALSRTKESGRNHYQFYNPEMSLEIAENFALETQLHQAIKNEELILHYQPQINIKTGQVYGLEALVRWKSPNLGLVGPNKFIPIAEKTGLILPVGEWVLKTACQQNKKWQQMGLPPVRVAVNLSAQQLQQPDLIKTVEKILDLVGLEPQWLELEVTESILMKNTTLASQTLHELRNMGVYISMDDFGTGYSSLGYLKKFPFDTLKIDQSFVRELNQNPEDISIISAIMTLSRGFNMRVIAEGVENQEQLNLLQQLDCEEMQGYFFSHPLTQEEVLNYLLSFNQQKYLIFP</sequence>
<evidence type="ECO:0000313" key="4">
    <source>
        <dbReference type="EMBL" id="EAZ90017.1"/>
    </source>
</evidence>
<evidence type="ECO:0000259" key="1">
    <source>
        <dbReference type="PROSITE" id="PS50006"/>
    </source>
</evidence>
<dbReference type="PROSITE" id="PS50006">
    <property type="entry name" value="FHA_DOMAIN"/>
    <property type="match status" value="1"/>
</dbReference>
<proteinExistence type="predicted"/>